<dbReference type="AlphaFoldDB" id="A0A6S7FUD5"/>
<proteinExistence type="predicted"/>
<dbReference type="OrthoDB" id="6117306at2759"/>
<keyword evidence="2" id="KW-1185">Reference proteome</keyword>
<sequence length="237" mass="24983">MQGQGTSRLCQGAPGTPGRDGRDGRDATLMGPPGKPKPNGIQGIKGDAGGATGGAVYTRWGRNDCPKSGNTTELYSGVMSRSYHSHSGGGSNYLCLPLDPIFDKISPGLQDNAQLCGVEYMTSGQSNIFSRKVHHHNVPCAVCHTESRGSHVMIPARNVCPAGWTLEYKGYIMSANAGHKGRTKFICVDKDPGSTVGGSEYQGPSSGYLYFAEAYCGSLPCGPYINGHELTCAVCTK</sequence>
<dbReference type="Proteomes" id="UP001152795">
    <property type="component" value="Unassembled WGS sequence"/>
</dbReference>
<name>A0A6S7FUD5_PARCT</name>
<dbReference type="PANTHER" id="PTHR24024:SF18">
    <property type="entry name" value="SHORT-CHAIN COLLAGEN C4-LIKE"/>
    <property type="match status" value="1"/>
</dbReference>
<dbReference type="PANTHER" id="PTHR24024">
    <property type="entry name" value="PULMONARY SURFACTANT-ASSOCIATED PROTEIN A"/>
    <property type="match status" value="1"/>
</dbReference>
<dbReference type="GO" id="GO:0005615">
    <property type="term" value="C:extracellular space"/>
    <property type="evidence" value="ECO:0007669"/>
    <property type="project" value="TreeGrafter"/>
</dbReference>
<dbReference type="EMBL" id="CACRXK020000334">
    <property type="protein sequence ID" value="CAB3980893.1"/>
    <property type="molecule type" value="Genomic_DNA"/>
</dbReference>
<dbReference type="InterPro" id="IPR051077">
    <property type="entry name" value="Ca-dependent_lectin"/>
</dbReference>
<accession>A0A6S7FUD5</accession>
<evidence type="ECO:0000313" key="2">
    <source>
        <dbReference type="Proteomes" id="UP001152795"/>
    </source>
</evidence>
<comment type="caution">
    <text evidence="1">The sequence shown here is derived from an EMBL/GenBank/DDBJ whole genome shotgun (WGS) entry which is preliminary data.</text>
</comment>
<protein>
    <submittedName>
        <fullName evidence="1">Uncharacterized protein</fullName>
    </submittedName>
</protein>
<evidence type="ECO:0000313" key="1">
    <source>
        <dbReference type="EMBL" id="CAB3980893.1"/>
    </source>
</evidence>
<gene>
    <name evidence="1" type="ORF">PACLA_8A084638</name>
</gene>
<reference evidence="1" key="1">
    <citation type="submission" date="2020-04" db="EMBL/GenBank/DDBJ databases">
        <authorList>
            <person name="Alioto T."/>
            <person name="Alioto T."/>
            <person name="Gomez Garrido J."/>
        </authorList>
    </citation>
    <scope>NUCLEOTIDE SEQUENCE</scope>
    <source>
        <strain evidence="1">A484AB</strain>
    </source>
</reference>
<organism evidence="1 2">
    <name type="scientific">Paramuricea clavata</name>
    <name type="common">Red gorgonian</name>
    <name type="synonym">Violescent sea-whip</name>
    <dbReference type="NCBI Taxonomy" id="317549"/>
    <lineage>
        <taxon>Eukaryota</taxon>
        <taxon>Metazoa</taxon>
        <taxon>Cnidaria</taxon>
        <taxon>Anthozoa</taxon>
        <taxon>Octocorallia</taxon>
        <taxon>Malacalcyonacea</taxon>
        <taxon>Plexauridae</taxon>
        <taxon>Paramuricea</taxon>
    </lineage>
</organism>